<feature type="domain" description="DUF6818" evidence="2">
    <location>
        <begin position="59"/>
        <end position="122"/>
    </location>
</feature>
<dbReference type="EMBL" id="MBDO02000080">
    <property type="protein sequence ID" value="RLN64123.1"/>
    <property type="molecule type" value="Genomic_DNA"/>
</dbReference>
<dbReference type="Proteomes" id="UP000792063">
    <property type="component" value="Unassembled WGS sequence"/>
</dbReference>
<evidence type="ECO:0000313" key="3">
    <source>
        <dbReference type="EMBL" id="KAG2526436.1"/>
    </source>
</evidence>
<evidence type="ECO:0000313" key="11">
    <source>
        <dbReference type="Proteomes" id="UP000285624"/>
    </source>
</evidence>
<dbReference type="PANTHER" id="PTHR34409">
    <property type="entry name" value="SET DOMAIN-CONTAINING PROTEIN"/>
    <property type="match status" value="1"/>
</dbReference>
<dbReference type="EMBL" id="JPWV03000073">
    <property type="protein sequence ID" value="KAG2526436.1"/>
    <property type="molecule type" value="Genomic_DNA"/>
</dbReference>
<protein>
    <recommendedName>
        <fullName evidence="2">DUF6818 domain-containing protein</fullName>
    </recommendedName>
</protein>
<dbReference type="EMBL" id="MAYM02000905">
    <property type="protein sequence ID" value="RLN31965.1"/>
    <property type="molecule type" value="Genomic_DNA"/>
</dbReference>
<dbReference type="STRING" id="325452.A0A3F2RTU6"/>
<dbReference type="Pfam" id="PF20681">
    <property type="entry name" value="DUF6818"/>
    <property type="match status" value="1"/>
</dbReference>
<evidence type="ECO:0000313" key="9">
    <source>
        <dbReference type="Proteomes" id="UP000277300"/>
    </source>
</evidence>
<reference evidence="9 10" key="2">
    <citation type="submission" date="2018-07" db="EMBL/GenBank/DDBJ databases">
        <title>Genome sequencing of oomycete isolates from Chile give support for New Zealand origin for Phytophthora kernoviae and make available the first Nothophytophthora sp. genome.</title>
        <authorList>
            <person name="Studholme D.J."/>
            <person name="Sanfuentes E."/>
            <person name="Panda P."/>
            <person name="Hill R."/>
            <person name="Sambles C."/>
            <person name="Grant M."/>
            <person name="Williams N.M."/>
            <person name="Mcdougal R.L."/>
        </authorList>
    </citation>
    <scope>NUCLEOTIDE SEQUENCE [LARGE SCALE GENOMIC DNA]</scope>
    <source>
        <strain evidence="5">Chile2</strain>
        <strain evidence="8">Chile4</strain>
        <strain evidence="7">Chile6</strain>
        <strain evidence="6">Chile7</strain>
    </source>
</reference>
<reference evidence="3" key="1">
    <citation type="journal article" date="2015" name="Genom Data">
        <title>Genome sequences of six Phytophthora species associated with forests in New Zealand.</title>
        <authorList>
            <person name="Studholme D.J."/>
            <person name="McDougal R.L."/>
            <person name="Sambles C."/>
            <person name="Hansen E."/>
            <person name="Hardy G."/>
            <person name="Grant M."/>
            <person name="Ganley R.J."/>
            <person name="Williams N.M."/>
        </authorList>
    </citation>
    <scope>NUCLEOTIDE SEQUENCE</scope>
    <source>
        <strain evidence="3">NZFS 2646</strain>
        <strain evidence="4">NZFS 3630</strain>
    </source>
</reference>
<evidence type="ECO:0000313" key="7">
    <source>
        <dbReference type="EMBL" id="RLN64123.1"/>
    </source>
</evidence>
<organism evidence="7 9">
    <name type="scientific">Phytophthora kernoviae</name>
    <dbReference type="NCBI Taxonomy" id="325452"/>
    <lineage>
        <taxon>Eukaryota</taxon>
        <taxon>Sar</taxon>
        <taxon>Stramenopiles</taxon>
        <taxon>Oomycota</taxon>
        <taxon>Peronosporomycetes</taxon>
        <taxon>Peronosporales</taxon>
        <taxon>Peronosporaceae</taxon>
        <taxon>Phytophthora</taxon>
    </lineage>
</organism>
<reference evidence="3" key="3">
    <citation type="submission" date="2020-06" db="EMBL/GenBank/DDBJ databases">
        <authorList>
            <person name="Studholme D.J."/>
        </authorList>
    </citation>
    <scope>NUCLEOTIDE SEQUENCE</scope>
    <source>
        <strain evidence="3">NZFS 2646</strain>
        <strain evidence="4">NZFS 3630</strain>
    </source>
</reference>
<dbReference type="Proteomes" id="UP000785171">
    <property type="component" value="Unassembled WGS sequence"/>
</dbReference>
<sequence>MTRSMASRAPGSVASSASPPPLKPRGGRSGRLSSKLGTVNYSVDEMRRLNAKVRAVLPLVGEDWLHVAYQFNYLRPEAIPYREVESLKRKFKKMYCSRGSEGKLPDYIVEAKELRRLINQRSDKADETLRVKSSSNDTIRFQ</sequence>
<evidence type="ECO:0000259" key="2">
    <source>
        <dbReference type="Pfam" id="PF20681"/>
    </source>
</evidence>
<keyword evidence="11" id="KW-1185">Reference proteome</keyword>
<dbReference type="InterPro" id="IPR049203">
    <property type="entry name" value="DUF6818"/>
</dbReference>
<comment type="caution">
    <text evidence="7">The sequence shown here is derived from an EMBL/GenBank/DDBJ whole genome shotgun (WGS) entry which is preliminary data.</text>
</comment>
<dbReference type="Proteomes" id="UP000284657">
    <property type="component" value="Unassembled WGS sequence"/>
</dbReference>
<dbReference type="EMBL" id="MBAD02002551">
    <property type="protein sequence ID" value="RLN46695.1"/>
    <property type="molecule type" value="Genomic_DNA"/>
</dbReference>
<proteinExistence type="predicted"/>
<dbReference type="PANTHER" id="PTHR34409:SF1">
    <property type="entry name" value="MYB-LIKE DOMAIN-CONTAINING PROTEIN"/>
    <property type="match status" value="1"/>
</dbReference>
<dbReference type="EMBL" id="JPWU03000067">
    <property type="protein sequence ID" value="KAG2528071.1"/>
    <property type="molecule type" value="Genomic_DNA"/>
</dbReference>
<dbReference type="AlphaFoldDB" id="A0A3F2RTU6"/>
<dbReference type="Proteomes" id="UP000285624">
    <property type="component" value="Unassembled WGS sequence"/>
</dbReference>
<evidence type="ECO:0000313" key="4">
    <source>
        <dbReference type="EMBL" id="KAG2528071.1"/>
    </source>
</evidence>
<dbReference type="EMBL" id="MBDN02000088">
    <property type="protein sequence ID" value="RLN81102.1"/>
    <property type="molecule type" value="Genomic_DNA"/>
</dbReference>
<dbReference type="Proteomes" id="UP000285883">
    <property type="component" value="Unassembled WGS sequence"/>
</dbReference>
<dbReference type="Proteomes" id="UP000277300">
    <property type="component" value="Unassembled WGS sequence"/>
</dbReference>
<evidence type="ECO:0000256" key="1">
    <source>
        <dbReference type="SAM" id="MobiDB-lite"/>
    </source>
</evidence>
<evidence type="ECO:0000313" key="5">
    <source>
        <dbReference type="EMBL" id="RLN31965.1"/>
    </source>
</evidence>
<evidence type="ECO:0000313" key="6">
    <source>
        <dbReference type="EMBL" id="RLN46695.1"/>
    </source>
</evidence>
<evidence type="ECO:0000313" key="8">
    <source>
        <dbReference type="EMBL" id="RLN81102.1"/>
    </source>
</evidence>
<feature type="region of interest" description="Disordered" evidence="1">
    <location>
        <begin position="1"/>
        <end position="35"/>
    </location>
</feature>
<dbReference type="OrthoDB" id="111442at2759"/>
<evidence type="ECO:0000313" key="10">
    <source>
        <dbReference type="Proteomes" id="UP000284657"/>
    </source>
</evidence>
<name>A0A3F2RTU6_9STRA</name>
<gene>
    <name evidence="5" type="ORF">BBI17_004015</name>
    <name evidence="6" type="ORF">BBJ29_001413</name>
    <name evidence="8" type="ORF">BBO99_00003974</name>
    <name evidence="7" type="ORF">BBP00_00003660</name>
    <name evidence="3" type="ORF">JM16_003815</name>
    <name evidence="4" type="ORF">JM18_003395</name>
</gene>
<feature type="compositionally biased region" description="Low complexity" evidence="1">
    <location>
        <begin position="1"/>
        <end position="17"/>
    </location>
</feature>
<accession>A0A3F2RTU6</accession>